<feature type="compositionally biased region" description="Low complexity" evidence="1">
    <location>
        <begin position="308"/>
        <end position="323"/>
    </location>
</feature>
<dbReference type="eggNOG" id="ENOG502S1K8">
    <property type="taxonomic scope" value="Eukaryota"/>
</dbReference>
<feature type="compositionally biased region" description="Low complexity" evidence="1">
    <location>
        <begin position="572"/>
        <end position="586"/>
    </location>
</feature>
<dbReference type="RefSeq" id="XP_007752762.1">
    <property type="nucleotide sequence ID" value="XM_007754572.1"/>
</dbReference>
<evidence type="ECO:0000313" key="2">
    <source>
        <dbReference type="EMBL" id="EXJ64195.1"/>
    </source>
</evidence>
<feature type="region of interest" description="Disordered" evidence="1">
    <location>
        <begin position="275"/>
        <end position="358"/>
    </location>
</feature>
<reference evidence="2 3" key="1">
    <citation type="submission" date="2013-03" db="EMBL/GenBank/DDBJ databases">
        <title>The Genome Sequence of Cladophialophora yegresii CBS 114405.</title>
        <authorList>
            <consortium name="The Broad Institute Genomics Platform"/>
            <person name="Cuomo C."/>
            <person name="de Hoog S."/>
            <person name="Gorbushina A."/>
            <person name="Walker B."/>
            <person name="Young S.K."/>
            <person name="Zeng Q."/>
            <person name="Gargeya S."/>
            <person name="Fitzgerald M."/>
            <person name="Haas B."/>
            <person name="Abouelleil A."/>
            <person name="Allen A.W."/>
            <person name="Alvarado L."/>
            <person name="Arachchi H.M."/>
            <person name="Berlin A.M."/>
            <person name="Chapman S.B."/>
            <person name="Gainer-Dewar J."/>
            <person name="Goldberg J."/>
            <person name="Griggs A."/>
            <person name="Gujja S."/>
            <person name="Hansen M."/>
            <person name="Howarth C."/>
            <person name="Imamovic A."/>
            <person name="Ireland A."/>
            <person name="Larimer J."/>
            <person name="McCowan C."/>
            <person name="Murphy C."/>
            <person name="Pearson M."/>
            <person name="Poon T.W."/>
            <person name="Priest M."/>
            <person name="Roberts A."/>
            <person name="Saif S."/>
            <person name="Shea T."/>
            <person name="Sisk P."/>
            <person name="Sykes S."/>
            <person name="Wortman J."/>
            <person name="Nusbaum C."/>
            <person name="Birren B."/>
        </authorList>
    </citation>
    <scope>NUCLEOTIDE SEQUENCE [LARGE SCALE GENOMIC DNA]</scope>
    <source>
        <strain evidence="2 3">CBS 114405</strain>
    </source>
</reference>
<feature type="region of interest" description="Disordered" evidence="1">
    <location>
        <begin position="553"/>
        <end position="598"/>
    </location>
</feature>
<keyword evidence="3" id="KW-1185">Reference proteome</keyword>
<feature type="compositionally biased region" description="Low complexity" evidence="1">
    <location>
        <begin position="970"/>
        <end position="989"/>
    </location>
</feature>
<name>W9WGS2_9EURO</name>
<feature type="region of interest" description="Disordered" evidence="1">
    <location>
        <begin position="861"/>
        <end position="991"/>
    </location>
</feature>
<feature type="compositionally biased region" description="Polar residues" evidence="1">
    <location>
        <begin position="883"/>
        <end position="892"/>
    </location>
</feature>
<gene>
    <name evidence="2" type="ORF">A1O7_00531</name>
</gene>
<dbReference type="GeneID" id="19175147"/>
<comment type="caution">
    <text evidence="2">The sequence shown here is derived from an EMBL/GenBank/DDBJ whole genome shotgun (WGS) entry which is preliminary data.</text>
</comment>
<evidence type="ECO:0000256" key="1">
    <source>
        <dbReference type="SAM" id="MobiDB-lite"/>
    </source>
</evidence>
<dbReference type="STRING" id="1182544.W9WGS2"/>
<protein>
    <submittedName>
        <fullName evidence="2">Uncharacterized protein</fullName>
    </submittedName>
</protein>
<dbReference type="HOGENOM" id="CLU_297352_0_0_1"/>
<dbReference type="Proteomes" id="UP000019473">
    <property type="component" value="Unassembled WGS sequence"/>
</dbReference>
<dbReference type="VEuPathDB" id="FungiDB:A1O7_00531"/>
<sequence>MSIDKISNGGQAIVPPPSHPVPQLQLPFEESMMESINDEVADDIPTDAMVRRSMLLEAPTYQRVIAGRWKQKAGEKYHPLWKLVAQLTFGMHLLSQHMAISEDEVMRILQSHVDDIDAFLERTTEDFDLAQSDIHERIRCLKLPLSHGDVFDRMLEDRAFRASILEGNEKIDHVISRTKKAAKDALKDVQKGFDATNVMDKYLSDLTSTWKRNSPEHEAVLVAMLGNVEGWRRAFLELHLQGNKLAGSLKKLAEVVSEMQLRAAAVSRNLVAQKPRHITSQAGRAPSTFGPIVDQKPLPTEPGRRQSTRNSSRSTQLTSFSSRPNTGQNSSHGMISHTQSMGLQTPQSSDSRRPDYTATSLSSASAAFDMAQHASERMLSVGGLLIRSNEQQLSELPADVPEDALRQAPVSVKNRLSMTLGLRSKDTASHRISSVYYPHALSNLLKSPGISSLLLTPEAGIKGTPVQKLVSPIMSEGEAGFSLAQGQSPSIGFVTPESRTGLNSTKDPPTGPRRSARASLHEASTPATRRSSIRGPAFTLHSSVMAMAAPPVELPAPVTDTGRPVAQEKRPSSSSSRKGSQSQMSSLGEPGPEFPEAGTTILTSVSEPRYFIDTSLAMVPVDPASVAEEIFAAAHHKVELESISSQAVGRAQQKTGTGPLRQQQTKVTPFISKKVAEARDDENPKRRIGEQTMVNGNLNPAANPELAPKGSTIRRSPSTDSSTKFVAELEAVVPKSLTVKPKKDDGPVELEAPHQTFKLPPRPITANEVTEKGAPLASINQLDDSSKHHTDITTKSCMKPKEFGGPNTAEPIRPSKVKSTKQDGKIDPVQVGSPSGTPPSATSSPKLKLKVDPVAEIIENISWTPTSPIHSRAASTASSNSAQRWSYRSSRSLGPPAQAPAPPAPGGRSMVEPDFATAGQFEGERKQKKKDSSSGVGSKIAWKAFFRHSSANSPGSTGALDSREGLSRGAATTQAPTSASAPVSPIPAADMMTTSGKDVLWFRGNGKKTLSAA</sequence>
<feature type="region of interest" description="Disordered" evidence="1">
    <location>
        <begin position="777"/>
        <end position="848"/>
    </location>
</feature>
<accession>W9WGS2</accession>
<feature type="region of interest" description="Disordered" evidence="1">
    <location>
        <begin position="484"/>
        <end position="534"/>
    </location>
</feature>
<proteinExistence type="predicted"/>
<feature type="compositionally biased region" description="Low complexity" evidence="1">
    <location>
        <begin position="832"/>
        <end position="845"/>
    </location>
</feature>
<dbReference type="OrthoDB" id="5389734at2759"/>
<feature type="compositionally biased region" description="Polar residues" evidence="1">
    <location>
        <begin position="713"/>
        <end position="722"/>
    </location>
</feature>
<dbReference type="AlphaFoldDB" id="W9WGS2"/>
<dbReference type="EMBL" id="AMGW01000001">
    <property type="protein sequence ID" value="EXJ64195.1"/>
    <property type="molecule type" value="Genomic_DNA"/>
</dbReference>
<feature type="region of interest" description="Disordered" evidence="1">
    <location>
        <begin position="1"/>
        <end position="21"/>
    </location>
</feature>
<feature type="compositionally biased region" description="Polar residues" evidence="1">
    <location>
        <begin position="497"/>
        <end position="507"/>
    </location>
</feature>
<feature type="compositionally biased region" description="Polar residues" evidence="1">
    <location>
        <begin position="324"/>
        <end position="349"/>
    </location>
</feature>
<feature type="region of interest" description="Disordered" evidence="1">
    <location>
        <begin position="694"/>
        <end position="722"/>
    </location>
</feature>
<evidence type="ECO:0000313" key="3">
    <source>
        <dbReference type="Proteomes" id="UP000019473"/>
    </source>
</evidence>
<feature type="compositionally biased region" description="Low complexity" evidence="1">
    <location>
        <begin position="871"/>
        <end position="882"/>
    </location>
</feature>
<organism evidence="2 3">
    <name type="scientific">Cladophialophora yegresii CBS 114405</name>
    <dbReference type="NCBI Taxonomy" id="1182544"/>
    <lineage>
        <taxon>Eukaryota</taxon>
        <taxon>Fungi</taxon>
        <taxon>Dikarya</taxon>
        <taxon>Ascomycota</taxon>
        <taxon>Pezizomycotina</taxon>
        <taxon>Eurotiomycetes</taxon>
        <taxon>Chaetothyriomycetidae</taxon>
        <taxon>Chaetothyriales</taxon>
        <taxon>Herpotrichiellaceae</taxon>
        <taxon>Cladophialophora</taxon>
    </lineage>
</organism>